<keyword evidence="3" id="KW-1185">Reference proteome</keyword>
<dbReference type="AlphaFoldDB" id="A0A840X416"/>
<sequence length="97" mass="10386">MIHQDVTAAARWLLRYPRAERRGQMAVLIRTADAADQARMQGGEASFQGDGTLGHAARAQALGQEPSCDDVEYAHALAVAYGAVSAFLDHRVGSDFA</sequence>
<accession>A0A840X416</accession>
<name>A0A840X416_9RHOB</name>
<dbReference type="InterPro" id="IPR056644">
    <property type="entry name" value="DUF7742"/>
</dbReference>
<evidence type="ECO:0000313" key="3">
    <source>
        <dbReference type="Proteomes" id="UP000553766"/>
    </source>
</evidence>
<dbReference type="Pfam" id="PF24891">
    <property type="entry name" value="DUF7742"/>
    <property type="match status" value="1"/>
</dbReference>
<comment type="caution">
    <text evidence="2">The sequence shown here is derived from an EMBL/GenBank/DDBJ whole genome shotgun (WGS) entry which is preliminary data.</text>
</comment>
<evidence type="ECO:0000259" key="1">
    <source>
        <dbReference type="Pfam" id="PF24891"/>
    </source>
</evidence>
<organism evidence="2 3">
    <name type="scientific">Rubricella aquisinus</name>
    <dbReference type="NCBI Taxonomy" id="2028108"/>
    <lineage>
        <taxon>Bacteria</taxon>
        <taxon>Pseudomonadati</taxon>
        <taxon>Pseudomonadota</taxon>
        <taxon>Alphaproteobacteria</taxon>
        <taxon>Rhodobacterales</taxon>
        <taxon>Paracoccaceae</taxon>
        <taxon>Rubricella</taxon>
    </lineage>
</organism>
<protein>
    <recommendedName>
        <fullName evidence="1">DUF7742 domain-containing protein</fullName>
    </recommendedName>
</protein>
<evidence type="ECO:0000313" key="2">
    <source>
        <dbReference type="EMBL" id="MBB5516546.1"/>
    </source>
</evidence>
<dbReference type="RefSeq" id="WP_184012255.1">
    <property type="nucleotide sequence ID" value="NZ_JACIJS010000007.1"/>
</dbReference>
<feature type="domain" description="DUF7742" evidence="1">
    <location>
        <begin position="2"/>
        <end position="81"/>
    </location>
</feature>
<proteinExistence type="predicted"/>
<reference evidence="2 3" key="1">
    <citation type="submission" date="2020-08" db="EMBL/GenBank/DDBJ databases">
        <title>Genomic Encyclopedia of Type Strains, Phase IV (KMG-IV): sequencing the most valuable type-strain genomes for metagenomic binning, comparative biology and taxonomic classification.</title>
        <authorList>
            <person name="Goeker M."/>
        </authorList>
    </citation>
    <scope>NUCLEOTIDE SEQUENCE [LARGE SCALE GENOMIC DNA]</scope>
    <source>
        <strain evidence="2 3">DSM 103377</strain>
    </source>
</reference>
<gene>
    <name evidence="2" type="ORF">FHS89_002577</name>
</gene>
<dbReference type="Proteomes" id="UP000553766">
    <property type="component" value="Unassembled WGS sequence"/>
</dbReference>
<dbReference type="EMBL" id="JACIJS010000007">
    <property type="protein sequence ID" value="MBB5516546.1"/>
    <property type="molecule type" value="Genomic_DNA"/>
</dbReference>